<feature type="chain" id="PRO_5045466711" evidence="1">
    <location>
        <begin position="26"/>
        <end position="144"/>
    </location>
</feature>
<keyword evidence="1" id="KW-0732">Signal</keyword>
<dbReference type="EMBL" id="CP134537">
    <property type="protein sequence ID" value="WNH10614.1"/>
    <property type="molecule type" value="Genomic_DNA"/>
</dbReference>
<sequence>MKKLSKIIAACFSVALILGIYSCTSDTEYLKFTQDGEVLYTGAIDSLTIFPGKNRVKVQGLIIGDPKVTEVRVYWNSNKDSISIPVNRTSNIDEVSTIIDGLEENIFNFVVKTFDAEGNSSIPISKTAEVYGDRYIASLFNSTF</sequence>
<evidence type="ECO:0000313" key="3">
    <source>
        <dbReference type="Proteomes" id="UP001302806"/>
    </source>
</evidence>
<accession>A0ABY9XXC5</accession>
<dbReference type="Pfam" id="PF16389">
    <property type="entry name" value="DUF4998"/>
    <property type="match status" value="1"/>
</dbReference>
<feature type="signal peptide" evidence="1">
    <location>
        <begin position="1"/>
        <end position="25"/>
    </location>
</feature>
<gene>
    <name evidence="2" type="ORF">RHP51_08190</name>
</gene>
<organism evidence="2 3">
    <name type="scientific">Thalassobellus suaedae</name>
    <dbReference type="NCBI Taxonomy" id="3074124"/>
    <lineage>
        <taxon>Bacteria</taxon>
        <taxon>Pseudomonadati</taxon>
        <taxon>Bacteroidota</taxon>
        <taxon>Flavobacteriia</taxon>
        <taxon>Flavobacteriales</taxon>
        <taxon>Flavobacteriaceae</taxon>
        <taxon>Thalassobellus</taxon>
    </lineage>
</organism>
<evidence type="ECO:0000256" key="1">
    <source>
        <dbReference type="SAM" id="SignalP"/>
    </source>
</evidence>
<reference evidence="2 3" key="1">
    <citation type="submission" date="2023-09" db="EMBL/GenBank/DDBJ databases">
        <title>Thalassobella suaedae gen. nov., sp. nov., a marine bacterium of the family Flavobacteriaceae isolated from a halophyte Suaeda japonica.</title>
        <authorList>
            <person name="Lee S.Y."/>
            <person name="Hwang C.Y."/>
        </authorList>
    </citation>
    <scope>NUCLEOTIDE SEQUENCE [LARGE SCALE GENOMIC DNA]</scope>
    <source>
        <strain evidence="2 3">HL-DH14</strain>
    </source>
</reference>
<dbReference type="Proteomes" id="UP001302806">
    <property type="component" value="Chromosome"/>
</dbReference>
<evidence type="ECO:0000313" key="2">
    <source>
        <dbReference type="EMBL" id="WNH10614.1"/>
    </source>
</evidence>
<protein>
    <submittedName>
        <fullName evidence="2">DUF4998 domain-containing protein</fullName>
    </submittedName>
</protein>
<name>A0ABY9XXC5_9FLAO</name>
<dbReference type="RefSeq" id="WP_415866864.1">
    <property type="nucleotide sequence ID" value="NZ_CP134537.1"/>
</dbReference>
<proteinExistence type="predicted"/>